<comment type="caution">
    <text evidence="1">The sequence shown here is derived from an EMBL/GenBank/DDBJ whole genome shotgun (WGS) entry which is preliminary data.</text>
</comment>
<sequence>MSTLQVLTAMPLSQAASGFRKANQGTITRAFQGNGWKEYHFDCGVLRSKQRKLQVTLETAFREVARLCLCLSDNRGKEAPTVTPGKPAFMQTEMVH</sequence>
<evidence type="ECO:0000313" key="2">
    <source>
        <dbReference type="Proteomes" id="UP000480548"/>
    </source>
</evidence>
<proteinExistence type="predicted"/>
<reference evidence="1 2" key="1">
    <citation type="submission" date="2019-06" db="EMBL/GenBank/DDBJ databases">
        <authorList>
            <person name="Palmer J.M."/>
        </authorList>
    </citation>
    <scope>NUCLEOTIDE SEQUENCE [LARGE SCALE GENOMIC DNA]</scope>
    <source>
        <strain evidence="1 2">TWF703</strain>
    </source>
</reference>
<protein>
    <submittedName>
        <fullName evidence="1">Uncharacterized protein</fullName>
    </submittedName>
</protein>
<dbReference type="Proteomes" id="UP000480548">
    <property type="component" value="Unassembled WGS sequence"/>
</dbReference>
<evidence type="ECO:0000313" key="1">
    <source>
        <dbReference type="EMBL" id="KAF3118663.1"/>
    </source>
</evidence>
<name>A0A7C8JEE3_ORBOL</name>
<accession>A0A7C8JEE3</accession>
<gene>
    <name evidence="1" type="ORF">TWF703_004510</name>
</gene>
<dbReference type="EMBL" id="WIQZ01000219">
    <property type="protein sequence ID" value="KAF3118663.1"/>
    <property type="molecule type" value="Genomic_DNA"/>
</dbReference>
<organism evidence="1 2">
    <name type="scientific">Orbilia oligospora</name>
    <name type="common">Nematode-trapping fungus</name>
    <name type="synonym">Arthrobotrys oligospora</name>
    <dbReference type="NCBI Taxonomy" id="2813651"/>
    <lineage>
        <taxon>Eukaryota</taxon>
        <taxon>Fungi</taxon>
        <taxon>Dikarya</taxon>
        <taxon>Ascomycota</taxon>
        <taxon>Pezizomycotina</taxon>
        <taxon>Orbiliomycetes</taxon>
        <taxon>Orbiliales</taxon>
        <taxon>Orbiliaceae</taxon>
        <taxon>Orbilia</taxon>
    </lineage>
</organism>
<dbReference type="AlphaFoldDB" id="A0A7C8JEE3"/>